<feature type="compositionally biased region" description="Low complexity" evidence="1">
    <location>
        <begin position="590"/>
        <end position="600"/>
    </location>
</feature>
<dbReference type="InterPro" id="IPR000999">
    <property type="entry name" value="RNase_III_dom"/>
</dbReference>
<dbReference type="InterPro" id="IPR036705">
    <property type="entry name" value="Ribosyl_crysJ1_sf"/>
</dbReference>
<feature type="transmembrane region" description="Helical" evidence="2">
    <location>
        <begin position="20"/>
        <end position="38"/>
    </location>
</feature>
<dbReference type="EMBL" id="LHPF02000032">
    <property type="protein sequence ID" value="PSC68862.1"/>
    <property type="molecule type" value="Genomic_DNA"/>
</dbReference>
<dbReference type="STRING" id="554055.A0A2P6V446"/>
<keyword evidence="2" id="KW-0812">Transmembrane</keyword>
<protein>
    <submittedName>
        <fullName evidence="4">Ribonuclease III isoform C</fullName>
    </submittedName>
</protein>
<name>A0A2P6V446_9CHLO</name>
<dbReference type="Pfam" id="PF03747">
    <property type="entry name" value="ADP_ribosyl_GH"/>
    <property type="match status" value="1"/>
</dbReference>
<dbReference type="InterPro" id="IPR005502">
    <property type="entry name" value="Ribosyl_crysJ1"/>
</dbReference>
<feature type="region of interest" description="Disordered" evidence="1">
    <location>
        <begin position="1388"/>
        <end position="1421"/>
    </location>
</feature>
<evidence type="ECO:0000313" key="5">
    <source>
        <dbReference type="Proteomes" id="UP000239649"/>
    </source>
</evidence>
<dbReference type="SUPFAM" id="SSF54427">
    <property type="entry name" value="NTF2-like"/>
    <property type="match status" value="1"/>
</dbReference>
<dbReference type="PROSITE" id="PS50142">
    <property type="entry name" value="RNASE_3_2"/>
    <property type="match status" value="1"/>
</dbReference>
<comment type="caution">
    <text evidence="4">The sequence shown here is derived from an EMBL/GenBank/DDBJ whole genome shotgun (WGS) entry which is preliminary data.</text>
</comment>
<keyword evidence="2" id="KW-1133">Transmembrane helix</keyword>
<dbReference type="SUPFAM" id="SSF101478">
    <property type="entry name" value="ADP-ribosylglycohydrolase"/>
    <property type="match status" value="1"/>
</dbReference>
<dbReference type="SUPFAM" id="SSF69065">
    <property type="entry name" value="RNase III domain-like"/>
    <property type="match status" value="1"/>
</dbReference>
<keyword evidence="5" id="KW-1185">Reference proteome</keyword>
<dbReference type="GO" id="GO:0004525">
    <property type="term" value="F:ribonuclease III activity"/>
    <property type="evidence" value="ECO:0007669"/>
    <property type="project" value="InterPro"/>
</dbReference>
<feature type="transmembrane region" description="Helical" evidence="2">
    <location>
        <begin position="50"/>
        <end position="74"/>
    </location>
</feature>
<organism evidence="4 5">
    <name type="scientific">Micractinium conductrix</name>
    <dbReference type="NCBI Taxonomy" id="554055"/>
    <lineage>
        <taxon>Eukaryota</taxon>
        <taxon>Viridiplantae</taxon>
        <taxon>Chlorophyta</taxon>
        <taxon>core chlorophytes</taxon>
        <taxon>Trebouxiophyceae</taxon>
        <taxon>Chlorellales</taxon>
        <taxon>Chlorellaceae</taxon>
        <taxon>Chlorella clade</taxon>
        <taxon>Micractinium</taxon>
    </lineage>
</organism>
<feature type="domain" description="RNase III" evidence="3">
    <location>
        <begin position="1006"/>
        <end position="1130"/>
    </location>
</feature>
<dbReference type="Gene3D" id="3.10.450.50">
    <property type="match status" value="1"/>
</dbReference>
<dbReference type="GO" id="GO:0006396">
    <property type="term" value="P:RNA processing"/>
    <property type="evidence" value="ECO:0007669"/>
    <property type="project" value="InterPro"/>
</dbReference>
<dbReference type="Proteomes" id="UP000239649">
    <property type="component" value="Unassembled WGS sequence"/>
</dbReference>
<evidence type="ECO:0000259" key="3">
    <source>
        <dbReference type="PROSITE" id="PS50142"/>
    </source>
</evidence>
<gene>
    <name evidence="4" type="ORF">C2E20_7559</name>
</gene>
<reference evidence="4 5" key="1">
    <citation type="journal article" date="2018" name="Plant J.">
        <title>Genome sequences of Chlorella sorokiniana UTEX 1602 and Micractinium conductrix SAG 241.80: implications to maltose excretion by a green alga.</title>
        <authorList>
            <person name="Arriola M.B."/>
            <person name="Velmurugan N."/>
            <person name="Zhang Y."/>
            <person name="Plunkett M.H."/>
            <person name="Hondzo H."/>
            <person name="Barney B.M."/>
        </authorList>
    </citation>
    <scope>NUCLEOTIDE SEQUENCE [LARGE SCALE GENOMIC DNA]</scope>
    <source>
        <strain evidence="4 5">SAG 241.80</strain>
    </source>
</reference>
<dbReference type="OrthoDB" id="507837at2759"/>
<proteinExistence type="predicted"/>
<dbReference type="InterPro" id="IPR032710">
    <property type="entry name" value="NTF2-like_dom_sf"/>
</dbReference>
<evidence type="ECO:0000256" key="2">
    <source>
        <dbReference type="SAM" id="Phobius"/>
    </source>
</evidence>
<dbReference type="Pfam" id="PF00636">
    <property type="entry name" value="Ribonuclease_3"/>
    <property type="match status" value="1"/>
</dbReference>
<dbReference type="InterPro" id="IPR036389">
    <property type="entry name" value="RNase_III_sf"/>
</dbReference>
<dbReference type="Gene3D" id="1.10.4080.10">
    <property type="entry name" value="ADP-ribosylation/Crystallin J1"/>
    <property type="match status" value="1"/>
</dbReference>
<evidence type="ECO:0000313" key="4">
    <source>
        <dbReference type="EMBL" id="PSC68862.1"/>
    </source>
</evidence>
<accession>A0A2P6V446</accession>
<feature type="region of interest" description="Disordered" evidence="1">
    <location>
        <begin position="565"/>
        <end position="600"/>
    </location>
</feature>
<dbReference type="CDD" id="cd00593">
    <property type="entry name" value="RIBOc"/>
    <property type="match status" value="1"/>
</dbReference>
<keyword evidence="2" id="KW-0472">Membrane</keyword>
<sequence>MANPLAHLRWLCSGYCRADVSANLQLALGWAVLLCIYAPNALYGMYMQPFLGAVLVAPVLVAVSGVLAGVSGFIPTYLAYAGGPPTLEGGGGGDCQRRKLRGVCCSERRDAGGGGRGGGGAVCDPAHAPVDDEPGLLHRRLPLALCLFPTYWPAALARLASAGAAAAAAMPPAALPTWEEAAAAVQKAAVGVRQGLQGLRLPVLCSRIEVDVYQRPRRFPARAYKRMAQAAASANTCLSLLLASLLRRHQREAAAATPGAPPPAKQAFDLSLCRQLAPQLRALAAALRGCCDGLAAALEGSTPLQQALAQLEQLETARRELSASAASASGSPEVAVVFSVVRGMLLLACVQVRDMFPPAAEAAESLQPGAVAATAVHFTASAWDARREPPANAADVAAQGGMVGVLRALRPRAFLKAACGAVASIDSLALWQAWHGLVPQSAWCGLPMAAATTPPSQSTRFMVVMLTIWGGFVGLKRSRHPRFAYSWTVMMVAVPVVVLEGFRGSEPPWLPAGYRIACVCIGIGIDVACTAIYPATGALMLQHLQIALYELATLAQRVAASQARPADRGLPAQQDSAVAKSSGSGGGTPEGSTTGSDESNAAAASAAAAAAAKQLEAGEASLPAAQGKEEADAAARRSRLQAHAQKVSAVILRFATLSADAVGGPLPVRAKTHRAHAAALVVLDHVLQLTDALLLVQLIDDDARGGRSARSALTSADHSLVLAVGEQTSESLRCLRHVLGRRLGMAQALRTLPALDALLHQLSAAAGRELRDLQQRRVKGGASDGGPGRVAALRGTALVPFATAALSSSGTLRSLYHTVALAVTPDDAAAGHGGGGRRRGCAGRCPGELAAAAAADVRLSHPNPACADASAAYCIALAHLIAHPGNAGGALAAACAWASEHAGEEVVQWVVHDSAQPLETLAAEEGFVQQAGFVRWALTLTFHHLRRSTPVERALRETLQLGGDTDTNAAIMLGLLRFLCTSLHAPTGKQRASEMVLRRRPGEAEVAVMEIRLGHAFADPQLLVEALVHPSSRQSFGLFNNQRMAWLGDALVKMVLSDQLAEEHPHARLGQLASKREALESQAACARFAHHWGLDEVLAVGRGYEGNNPSDRMMAEAFEAVLCAIYLDSGRSLESVRVLYLAMVDAWLACTFFENYKFKHFPVVRAANEGARSAFCLWDDEARRAGSTRDVIMRAEKFDEALPASGSMTSLSGIWRLVLDESLLKVKEIWFCRQLTREEKKHRLKHRPSHIYSDFHAKSLTWRTGDVSTVHSLLAPNAHTVSPVFGEKKGSREEWEEMVEEVHKVWEVRSSEVDIAVTPSSNKAFIWWHVRGVQKDTQQANNMYGINLLAFDPQTDMLITEVVGFRQPLESEHQHIFKAGSYLEMKSRDEAGKQAAEPAAPGADEQKDEAMQTEGDASALP</sequence>
<evidence type="ECO:0000256" key="1">
    <source>
        <dbReference type="SAM" id="MobiDB-lite"/>
    </source>
</evidence>
<dbReference type="Gene3D" id="1.10.1520.10">
    <property type="entry name" value="Ribonuclease III domain"/>
    <property type="match status" value="1"/>
</dbReference>
<dbReference type="SMART" id="SM00535">
    <property type="entry name" value="RIBOc"/>
    <property type="match status" value="1"/>
</dbReference>